<organism evidence="1 2">
    <name type="scientific">Erwinia phage phiEa2809</name>
    <dbReference type="NCBI Taxonomy" id="1564096"/>
    <lineage>
        <taxon>Viruses</taxon>
        <taxon>Duplodnaviria</taxon>
        <taxon>Heunggongvirae</taxon>
        <taxon>Uroviricota</taxon>
        <taxon>Caudoviricetes</taxon>
        <taxon>Pantevenvirales</taxon>
        <taxon>Ackermannviridae</taxon>
        <taxon>Nezavisimistyvirus</taxon>
        <taxon>Nezavisimistyvirus Ea2809</taxon>
    </lineage>
</organism>
<keyword evidence="1" id="KW-0378">Hydrolase</keyword>
<sequence>MIPEITLEDIELVKRYMQEPFHIEYNGINVNLLWSGGADSTFLLLALLVKGCAVRTFHVNLLNNKVKNEREKEARDIIFDAVSKQYSGLIKNWSKQDWAQQEFDIPGSTRQSISQALYWLVATQTKTAGWGTAFAIGYVNGDDAIYYIPALQAIVDGFNMMCAPEDKITVSFPLARVKKSWCWDAMPEIISQHIVWCEAEKPGPDCQCAPCRRARFELKDLS</sequence>
<dbReference type="GeneID" id="24623145"/>
<evidence type="ECO:0000313" key="2">
    <source>
        <dbReference type="Proteomes" id="UP000030322"/>
    </source>
</evidence>
<keyword evidence="2" id="KW-1185">Reference proteome</keyword>
<proteinExistence type="predicted"/>
<dbReference type="EMBL" id="KP037007">
    <property type="protein sequence ID" value="AIX13025.1"/>
    <property type="molecule type" value="Genomic_DNA"/>
</dbReference>
<dbReference type="RefSeq" id="YP_009147529.1">
    <property type="nucleotide sequence ID" value="NC_027340.1"/>
</dbReference>
<name>A0A0A0YSM4_9CAUD</name>
<dbReference type="Gene3D" id="3.40.50.620">
    <property type="entry name" value="HUPs"/>
    <property type="match status" value="1"/>
</dbReference>
<protein>
    <submittedName>
        <fullName evidence="1">Putative alpha hydrolase</fullName>
    </submittedName>
</protein>
<reference evidence="1 2" key="1">
    <citation type="submission" date="2014-10" db="EMBL/GenBank/DDBJ databases">
        <title>Characterization of a new ViI-like Erwinia amylovora bacteriophage.</title>
        <authorList>
            <person name="Lagonenko A.L."/>
            <person name="Valentovich L.N."/>
        </authorList>
    </citation>
    <scope>NUCLEOTIDE SEQUENCE [LARGE SCALE GENOMIC DNA]</scope>
</reference>
<dbReference type="Proteomes" id="UP000030322">
    <property type="component" value="Segment"/>
</dbReference>
<dbReference type="InterPro" id="IPR014729">
    <property type="entry name" value="Rossmann-like_a/b/a_fold"/>
</dbReference>
<dbReference type="GO" id="GO:0016787">
    <property type="term" value="F:hydrolase activity"/>
    <property type="evidence" value="ECO:0007669"/>
    <property type="project" value="UniProtKB-KW"/>
</dbReference>
<dbReference type="KEGG" id="vg:24623145"/>
<evidence type="ECO:0000313" key="1">
    <source>
        <dbReference type="EMBL" id="AIX13025.1"/>
    </source>
</evidence>
<dbReference type="SUPFAM" id="SSF52402">
    <property type="entry name" value="Adenine nucleotide alpha hydrolases-like"/>
    <property type="match status" value="1"/>
</dbReference>
<gene>
    <name evidence="1" type="ORF">NW77_017</name>
</gene>
<accession>A0A0A0YSM4</accession>
<dbReference type="OrthoDB" id="7199at10239"/>